<organism evidence="2 3">
    <name type="scientific">Westerdykella ornata</name>
    <dbReference type="NCBI Taxonomy" id="318751"/>
    <lineage>
        <taxon>Eukaryota</taxon>
        <taxon>Fungi</taxon>
        <taxon>Dikarya</taxon>
        <taxon>Ascomycota</taxon>
        <taxon>Pezizomycotina</taxon>
        <taxon>Dothideomycetes</taxon>
        <taxon>Pleosporomycetidae</taxon>
        <taxon>Pleosporales</taxon>
        <taxon>Sporormiaceae</taxon>
        <taxon>Westerdykella</taxon>
    </lineage>
</organism>
<dbReference type="RefSeq" id="XP_033654273.1">
    <property type="nucleotide sequence ID" value="XM_033794679.1"/>
</dbReference>
<evidence type="ECO:0000313" key="3">
    <source>
        <dbReference type="Proteomes" id="UP000800097"/>
    </source>
</evidence>
<gene>
    <name evidence="2" type="ORF">EI97DRAFT_319749</name>
</gene>
<accession>A0A6A6JKE9</accession>
<dbReference type="AlphaFoldDB" id="A0A6A6JKE9"/>
<keyword evidence="3" id="KW-1185">Reference proteome</keyword>
<feature type="transmembrane region" description="Helical" evidence="1">
    <location>
        <begin position="67"/>
        <end position="84"/>
    </location>
</feature>
<dbReference type="EMBL" id="ML986492">
    <property type="protein sequence ID" value="KAF2276734.1"/>
    <property type="molecule type" value="Genomic_DNA"/>
</dbReference>
<evidence type="ECO:0000256" key="1">
    <source>
        <dbReference type="SAM" id="Phobius"/>
    </source>
</evidence>
<dbReference type="GeneID" id="54547854"/>
<keyword evidence="1" id="KW-0472">Membrane</keyword>
<name>A0A6A6JKE9_WESOR</name>
<evidence type="ECO:0000313" key="2">
    <source>
        <dbReference type="EMBL" id="KAF2276734.1"/>
    </source>
</evidence>
<protein>
    <submittedName>
        <fullName evidence="2">Uncharacterized protein</fullName>
    </submittedName>
</protein>
<keyword evidence="1" id="KW-1133">Transmembrane helix</keyword>
<keyword evidence="1" id="KW-0812">Transmembrane</keyword>
<reference evidence="2" key="1">
    <citation type="journal article" date="2020" name="Stud. Mycol.">
        <title>101 Dothideomycetes genomes: a test case for predicting lifestyles and emergence of pathogens.</title>
        <authorList>
            <person name="Haridas S."/>
            <person name="Albert R."/>
            <person name="Binder M."/>
            <person name="Bloem J."/>
            <person name="Labutti K."/>
            <person name="Salamov A."/>
            <person name="Andreopoulos B."/>
            <person name="Baker S."/>
            <person name="Barry K."/>
            <person name="Bills G."/>
            <person name="Bluhm B."/>
            <person name="Cannon C."/>
            <person name="Castanera R."/>
            <person name="Culley D."/>
            <person name="Daum C."/>
            <person name="Ezra D."/>
            <person name="Gonzalez J."/>
            <person name="Henrissat B."/>
            <person name="Kuo A."/>
            <person name="Liang C."/>
            <person name="Lipzen A."/>
            <person name="Lutzoni F."/>
            <person name="Magnuson J."/>
            <person name="Mondo S."/>
            <person name="Nolan M."/>
            <person name="Ohm R."/>
            <person name="Pangilinan J."/>
            <person name="Park H.-J."/>
            <person name="Ramirez L."/>
            <person name="Alfaro M."/>
            <person name="Sun H."/>
            <person name="Tritt A."/>
            <person name="Yoshinaga Y."/>
            <person name="Zwiers L.-H."/>
            <person name="Turgeon B."/>
            <person name="Goodwin S."/>
            <person name="Spatafora J."/>
            <person name="Crous P."/>
            <person name="Grigoriev I."/>
        </authorList>
    </citation>
    <scope>NUCLEOTIDE SEQUENCE</scope>
    <source>
        <strain evidence="2">CBS 379.55</strain>
    </source>
</reference>
<sequence length="93" mass="10680">MIPLIEIYYRIYRYFTNGPTLPPMQVQGDSGDYRGIQQQASHAHKCVRTANIETSTPYAYSFSISPLYYIQSIILCVGMCASILQSRMIRHQL</sequence>
<dbReference type="Proteomes" id="UP000800097">
    <property type="component" value="Unassembled WGS sequence"/>
</dbReference>
<proteinExistence type="predicted"/>